<feature type="compositionally biased region" description="Low complexity" evidence="1">
    <location>
        <begin position="1"/>
        <end position="11"/>
    </location>
</feature>
<evidence type="ECO:0000256" key="1">
    <source>
        <dbReference type="SAM" id="MobiDB-lite"/>
    </source>
</evidence>
<dbReference type="Pfam" id="PF03384">
    <property type="entry name" value="DUF287"/>
    <property type="match status" value="1"/>
</dbReference>
<gene>
    <name evidence="4" type="ORF">AT9943_LOCUS7521</name>
</gene>
<feature type="domain" description="DUF287" evidence="2">
    <location>
        <begin position="355"/>
        <end position="406"/>
    </location>
</feature>
<accession>A0A7G2ECR1</accession>
<dbReference type="EMBL" id="LR881467">
    <property type="protein sequence ID" value="CAD5319337.1"/>
    <property type="molecule type" value="Genomic_DNA"/>
</dbReference>
<feature type="region of interest" description="Disordered" evidence="1">
    <location>
        <begin position="1"/>
        <end position="68"/>
    </location>
</feature>
<dbReference type="PANTHER" id="PTHR48449:SF1">
    <property type="entry name" value="DUF1985 DOMAIN-CONTAINING PROTEIN"/>
    <property type="match status" value="1"/>
</dbReference>
<reference evidence="4 5" key="1">
    <citation type="submission" date="2020-09" db="EMBL/GenBank/DDBJ databases">
        <authorList>
            <person name="Ashkenazy H."/>
        </authorList>
    </citation>
    <scope>NUCLEOTIDE SEQUENCE [LARGE SCALE GENOMIC DNA]</scope>
    <source>
        <strain evidence="5">cv. Cdm-0</strain>
    </source>
</reference>
<name>A0A7G2ECR1_ARATH</name>
<evidence type="ECO:0000259" key="3">
    <source>
        <dbReference type="Pfam" id="PF09331"/>
    </source>
</evidence>
<dbReference type="PANTHER" id="PTHR48449">
    <property type="entry name" value="DUF1985 DOMAIN-CONTAINING PROTEIN"/>
    <property type="match status" value="1"/>
</dbReference>
<evidence type="ECO:0000313" key="4">
    <source>
        <dbReference type="EMBL" id="CAD5319337.1"/>
    </source>
</evidence>
<proteinExistence type="predicted"/>
<dbReference type="InterPro" id="IPR015410">
    <property type="entry name" value="DUF1985"/>
</dbReference>
<feature type="region of interest" description="Disordered" evidence="1">
    <location>
        <begin position="417"/>
        <end position="440"/>
    </location>
</feature>
<dbReference type="Pfam" id="PF09331">
    <property type="entry name" value="DUF1985"/>
    <property type="match status" value="1"/>
</dbReference>
<feature type="compositionally biased region" description="Gly residues" evidence="1">
    <location>
        <begin position="500"/>
        <end position="510"/>
    </location>
</feature>
<dbReference type="InterPro" id="IPR005048">
    <property type="entry name" value="DUF287"/>
</dbReference>
<feature type="domain" description="DUF1985" evidence="3">
    <location>
        <begin position="137"/>
        <end position="270"/>
    </location>
</feature>
<dbReference type="AlphaFoldDB" id="A0A7G2ECR1"/>
<dbReference type="Proteomes" id="UP000516314">
    <property type="component" value="Chromosome 2"/>
</dbReference>
<protein>
    <submittedName>
        <fullName evidence="4">(thale cress) hypothetical protein</fullName>
    </submittedName>
</protein>
<feature type="region of interest" description="Disordered" evidence="1">
    <location>
        <begin position="476"/>
        <end position="510"/>
    </location>
</feature>
<sequence>MAITRGAGSSSRSERAAKRQKQSNPNHSVFAADVDSDDEHEGDSSTNDHVSDNEEIEMESDEDSMPLQPESFFFTPKEYVKTMKISTRCSIASTLAVIGQKLNDREKSWFIKNRQFKHIWHMVRSDKNKVQGMLMLLMRTASTEKKRVCWFVVNGVPIRYSMREHALITGLDCHRYESDYKARSFGSYDFVKRVFGTIAVNVKDVEDMFDSMEDECCGDRLKVAVLLFLCKIVRGRRMFNSIHSFVLKIVNNLEEVEKFPWGRNTFEDTVDEIHHLMKKRLNGTVGVDYLFPGFIVPLEVLAFECIPELSKQYQERVIGANNSCPLMCKRKFKDNGMTGFPLDEVNRVLGTTKNIISILQPSAGEEDLLLDLMERVEDGDSVDLVADAWNERLDVQQKKIWWEDLYKVDVDSRRSKEVPLSAAEQKEEPQQNVRPAEQMEEDRELLLPYMIKRMVKKAVADAMKDVYLRLEKLENAEPSQSKGKDGEEEGIGEKTDCETGFGGVDYTGHGGDAGLGEDDYRGHGGETRFDRDDIGGVEIRFDGDDIGGGEKAVGESGGEELRTGDGMMKLAVAVETIDGCENVGDVVVLMRSRLVERRVKMGQVMKLEKGQD</sequence>
<feature type="compositionally biased region" description="Acidic residues" evidence="1">
    <location>
        <begin position="53"/>
        <end position="64"/>
    </location>
</feature>
<organism evidence="4 5">
    <name type="scientific">Arabidopsis thaliana</name>
    <name type="common">Mouse-ear cress</name>
    <dbReference type="NCBI Taxonomy" id="3702"/>
    <lineage>
        <taxon>Eukaryota</taxon>
        <taxon>Viridiplantae</taxon>
        <taxon>Streptophyta</taxon>
        <taxon>Embryophyta</taxon>
        <taxon>Tracheophyta</taxon>
        <taxon>Spermatophyta</taxon>
        <taxon>Magnoliopsida</taxon>
        <taxon>eudicotyledons</taxon>
        <taxon>Gunneridae</taxon>
        <taxon>Pentapetalae</taxon>
        <taxon>rosids</taxon>
        <taxon>malvids</taxon>
        <taxon>Brassicales</taxon>
        <taxon>Brassicaceae</taxon>
        <taxon>Camelineae</taxon>
        <taxon>Arabidopsis</taxon>
    </lineage>
</organism>
<evidence type="ECO:0000259" key="2">
    <source>
        <dbReference type="Pfam" id="PF03384"/>
    </source>
</evidence>
<evidence type="ECO:0000313" key="5">
    <source>
        <dbReference type="Proteomes" id="UP000516314"/>
    </source>
</evidence>